<dbReference type="RefSeq" id="WP_345276499.1">
    <property type="nucleotide sequence ID" value="NZ_BAABJW010000002.1"/>
</dbReference>
<name>A0ABP9CFV4_9FLAO</name>
<dbReference type="EMBL" id="BAABJW010000002">
    <property type="protein sequence ID" value="GAA4810335.1"/>
    <property type="molecule type" value="Genomic_DNA"/>
</dbReference>
<gene>
    <name evidence="1" type="ORF">GCM10023330_16710</name>
</gene>
<sequence length="222" mass="26075">MKLLIYVGLFILTLSCSTTEIVDNWKNPDIETYSPNKVLIVGMTSNINARQQFEKQLKQEYESRGIEAIMSYGYLNSSFTSEKKTEEELKALENNLIAEGFDTVLFTKVIGVEDKISYKKDYHGFDNTYTKFREDYLKYQDAFYNPDYYDEYSIYHTETSMYCICPSEDRELIWKGYIDITDPESINETVHDYVRLIILVLEEQQLINTIKILDQIDEPAIK</sequence>
<proteinExistence type="predicted"/>
<keyword evidence="2" id="KW-1185">Reference proteome</keyword>
<comment type="caution">
    <text evidence="1">The sequence shown here is derived from an EMBL/GenBank/DDBJ whole genome shotgun (WGS) entry which is preliminary data.</text>
</comment>
<protein>
    <recommendedName>
        <fullName evidence="3">Cardiolipin synthetase</fullName>
    </recommendedName>
</protein>
<dbReference type="PROSITE" id="PS51257">
    <property type="entry name" value="PROKAR_LIPOPROTEIN"/>
    <property type="match status" value="1"/>
</dbReference>
<evidence type="ECO:0000313" key="1">
    <source>
        <dbReference type="EMBL" id="GAA4810335.1"/>
    </source>
</evidence>
<evidence type="ECO:0008006" key="3">
    <source>
        <dbReference type="Google" id="ProtNLM"/>
    </source>
</evidence>
<dbReference type="Proteomes" id="UP001501433">
    <property type="component" value="Unassembled WGS sequence"/>
</dbReference>
<evidence type="ECO:0000313" key="2">
    <source>
        <dbReference type="Proteomes" id="UP001501433"/>
    </source>
</evidence>
<reference evidence="2" key="1">
    <citation type="journal article" date="2019" name="Int. J. Syst. Evol. Microbiol.">
        <title>The Global Catalogue of Microorganisms (GCM) 10K type strain sequencing project: providing services to taxonomists for standard genome sequencing and annotation.</title>
        <authorList>
            <consortium name="The Broad Institute Genomics Platform"/>
            <consortium name="The Broad Institute Genome Sequencing Center for Infectious Disease"/>
            <person name="Wu L."/>
            <person name="Ma J."/>
        </authorList>
    </citation>
    <scope>NUCLEOTIDE SEQUENCE [LARGE SCALE GENOMIC DNA]</scope>
    <source>
        <strain evidence="2">JCM 18325</strain>
    </source>
</reference>
<accession>A0ABP9CFV4</accession>
<organism evidence="1 2">
    <name type="scientific">Litoribaculum gwangyangense</name>
    <dbReference type="NCBI Taxonomy" id="1130722"/>
    <lineage>
        <taxon>Bacteria</taxon>
        <taxon>Pseudomonadati</taxon>
        <taxon>Bacteroidota</taxon>
        <taxon>Flavobacteriia</taxon>
        <taxon>Flavobacteriales</taxon>
        <taxon>Flavobacteriaceae</taxon>
        <taxon>Litoribaculum</taxon>
    </lineage>
</organism>